<evidence type="ECO:0000256" key="4">
    <source>
        <dbReference type="ARBA" id="ARBA00004661"/>
    </source>
</evidence>
<dbReference type="Proteomes" id="UP001500840">
    <property type="component" value="Unassembled WGS sequence"/>
</dbReference>
<keyword evidence="10" id="KW-0479">Metal-binding</keyword>
<dbReference type="RefSeq" id="WP_345328326.1">
    <property type="nucleotide sequence ID" value="NZ_BAABGA010000120.1"/>
</dbReference>
<keyword evidence="9 10" id="KW-0456">Lyase</keyword>
<feature type="binding site" evidence="10">
    <location>
        <position position="201"/>
    </location>
    <ligand>
        <name>Zn(2+)</name>
        <dbReference type="ChEBI" id="CHEBI:29105"/>
    </ligand>
</feature>
<keyword evidence="14" id="KW-1185">Reference proteome</keyword>
<keyword evidence="8 10" id="KW-0057">Aromatic amino acid biosynthesis</keyword>
<evidence type="ECO:0000259" key="11">
    <source>
        <dbReference type="Pfam" id="PF01761"/>
    </source>
</evidence>
<dbReference type="Pfam" id="PF24621">
    <property type="entry name" value="DHQS_C"/>
    <property type="match status" value="1"/>
</dbReference>
<evidence type="ECO:0000256" key="7">
    <source>
        <dbReference type="ARBA" id="ARBA00023027"/>
    </source>
</evidence>
<evidence type="ECO:0000256" key="8">
    <source>
        <dbReference type="ARBA" id="ARBA00023141"/>
    </source>
</evidence>
<feature type="binding site" evidence="10">
    <location>
        <position position="265"/>
    </location>
    <ligand>
        <name>Zn(2+)</name>
        <dbReference type="ChEBI" id="CHEBI:29105"/>
    </ligand>
</feature>
<feature type="binding site" evidence="10">
    <location>
        <begin position="88"/>
        <end position="93"/>
    </location>
    <ligand>
        <name>NAD(+)</name>
        <dbReference type="ChEBI" id="CHEBI:57540"/>
    </ligand>
</feature>
<feature type="domain" description="3-dehydroquinate synthase C-terminal" evidence="12">
    <location>
        <begin position="198"/>
        <end position="342"/>
    </location>
</feature>
<evidence type="ECO:0000256" key="2">
    <source>
        <dbReference type="ARBA" id="ARBA00001911"/>
    </source>
</evidence>
<keyword evidence="6 10" id="KW-0028">Amino-acid biosynthesis</keyword>
<evidence type="ECO:0000256" key="10">
    <source>
        <dbReference type="HAMAP-Rule" id="MF_00110"/>
    </source>
</evidence>
<comment type="catalytic activity">
    <reaction evidence="1 10">
        <text>7-phospho-2-dehydro-3-deoxy-D-arabino-heptonate = 3-dehydroquinate + phosphate</text>
        <dbReference type="Rhea" id="RHEA:21968"/>
        <dbReference type="ChEBI" id="CHEBI:32364"/>
        <dbReference type="ChEBI" id="CHEBI:43474"/>
        <dbReference type="ChEBI" id="CHEBI:58394"/>
        <dbReference type="EC" id="4.2.3.4"/>
    </reaction>
</comment>
<dbReference type="EC" id="4.2.3.4" evidence="5 10"/>
<dbReference type="InterPro" id="IPR030960">
    <property type="entry name" value="DHQS/DOIS_N"/>
</dbReference>
<feature type="binding site" evidence="10">
    <location>
        <begin position="122"/>
        <end position="126"/>
    </location>
    <ligand>
        <name>NAD(+)</name>
        <dbReference type="ChEBI" id="CHEBI:57540"/>
    </ligand>
</feature>
<gene>
    <name evidence="10 13" type="primary">aroB</name>
    <name evidence="13" type="ORF">GCM10023156_69190</name>
</gene>
<evidence type="ECO:0000259" key="12">
    <source>
        <dbReference type="Pfam" id="PF24621"/>
    </source>
</evidence>
<evidence type="ECO:0000313" key="13">
    <source>
        <dbReference type="EMBL" id="GAA4472530.1"/>
    </source>
</evidence>
<evidence type="ECO:0000313" key="14">
    <source>
        <dbReference type="Proteomes" id="UP001500840"/>
    </source>
</evidence>
<comment type="cofactor">
    <cofactor evidence="2 10">
        <name>NAD(+)</name>
        <dbReference type="ChEBI" id="CHEBI:57540"/>
    </cofactor>
</comment>
<sequence>MSSGSQRNPTLSVEVPLGDRSYPIKIGTQQIDSFSQTILATLPDLSHALLIADAAVEDPWAKQLTDSLTACQTQGGKPVRVSTLSVPSGETSKSVSQLSEIWQWMLDCSTDRSSVLIAVGGGVIGDLAGFAAASFTRGIRFIQVPTTLLAMVDSSVGGKTGINLPTSKNMVGAFWQPSLVLIDTDVLSTLPDRAYISGLAEVIKYGVIDDADFFDWLEANATKLVAREDEAVRHAIAESCRSKSRVVGEDERETSGRRAILNYGHTFAHAIEATAGYGELLHGEAVAIGMQMAANMAVDLGMCDASLLSRQNDLLLACGLPTTFAEADVDAMLPVMQRDKKVSHGKLRFILPERIGSVGLVGDIAPDAVIRAIESCR</sequence>
<dbReference type="Gene3D" id="1.20.1090.10">
    <property type="entry name" value="Dehydroquinate synthase-like - alpha domain"/>
    <property type="match status" value="1"/>
</dbReference>
<comment type="pathway">
    <text evidence="4 10">Metabolic intermediate biosynthesis; chorismate biosynthesis; chorismate from D-erythrose 4-phosphate and phosphoenolpyruvate: step 2/7.</text>
</comment>
<comment type="subcellular location">
    <subcellularLocation>
        <location evidence="10">Cytoplasm</location>
    </subcellularLocation>
</comment>
<dbReference type="InterPro" id="IPR016037">
    <property type="entry name" value="DHQ_synth_AroB"/>
</dbReference>
<evidence type="ECO:0000256" key="5">
    <source>
        <dbReference type="ARBA" id="ARBA00013031"/>
    </source>
</evidence>
<feature type="binding site" evidence="10">
    <location>
        <position position="282"/>
    </location>
    <ligand>
        <name>Zn(2+)</name>
        <dbReference type="ChEBI" id="CHEBI:29105"/>
    </ligand>
</feature>
<dbReference type="PANTHER" id="PTHR43622">
    <property type="entry name" value="3-DEHYDROQUINATE SYNTHASE"/>
    <property type="match status" value="1"/>
</dbReference>
<comment type="caution">
    <text evidence="13">The sequence shown here is derived from an EMBL/GenBank/DDBJ whole genome shotgun (WGS) entry which is preliminary data.</text>
</comment>
<feature type="binding site" evidence="10">
    <location>
        <begin position="146"/>
        <end position="147"/>
    </location>
    <ligand>
        <name>NAD(+)</name>
        <dbReference type="ChEBI" id="CHEBI:57540"/>
    </ligand>
</feature>
<dbReference type="PANTHER" id="PTHR43622:SF7">
    <property type="entry name" value="3-DEHYDROQUINATE SYNTHASE, CHLOROPLASTIC"/>
    <property type="match status" value="1"/>
</dbReference>
<dbReference type="InterPro" id="IPR056179">
    <property type="entry name" value="DHQS_C"/>
</dbReference>
<accession>A0ABP8NVL3</accession>
<evidence type="ECO:0000256" key="9">
    <source>
        <dbReference type="ARBA" id="ARBA00023239"/>
    </source>
</evidence>
<dbReference type="Pfam" id="PF01761">
    <property type="entry name" value="DHQ_synthase"/>
    <property type="match status" value="1"/>
</dbReference>
<keyword evidence="7 10" id="KW-0520">NAD</keyword>
<evidence type="ECO:0000256" key="3">
    <source>
        <dbReference type="ARBA" id="ARBA00003485"/>
    </source>
</evidence>
<dbReference type="Gene3D" id="3.40.50.1970">
    <property type="match status" value="1"/>
</dbReference>
<proteinExistence type="inferred from homology"/>
<reference evidence="14" key="1">
    <citation type="journal article" date="2019" name="Int. J. Syst. Evol. Microbiol.">
        <title>The Global Catalogue of Microorganisms (GCM) 10K type strain sequencing project: providing services to taxonomists for standard genome sequencing and annotation.</title>
        <authorList>
            <consortium name="The Broad Institute Genomics Platform"/>
            <consortium name="The Broad Institute Genome Sequencing Center for Infectious Disease"/>
            <person name="Wu L."/>
            <person name="Ma J."/>
        </authorList>
    </citation>
    <scope>NUCLEOTIDE SEQUENCE [LARGE SCALE GENOMIC DNA]</scope>
    <source>
        <strain evidence="14">JCM 17759</strain>
    </source>
</reference>
<comment type="cofactor">
    <cofactor evidence="10">
        <name>Co(2+)</name>
        <dbReference type="ChEBI" id="CHEBI:48828"/>
    </cofactor>
    <cofactor evidence="10">
        <name>Zn(2+)</name>
        <dbReference type="ChEBI" id="CHEBI:29105"/>
    </cofactor>
    <text evidence="10">Binds 1 divalent metal cation per subunit. Can use either Co(2+) or Zn(2+).</text>
</comment>
<feature type="binding site" evidence="10">
    <location>
        <position position="168"/>
    </location>
    <ligand>
        <name>NAD(+)</name>
        <dbReference type="ChEBI" id="CHEBI:57540"/>
    </ligand>
</feature>
<keyword evidence="10" id="KW-0170">Cobalt</keyword>
<feature type="binding site" evidence="10">
    <location>
        <position position="159"/>
    </location>
    <ligand>
        <name>NAD(+)</name>
        <dbReference type="ChEBI" id="CHEBI:57540"/>
    </ligand>
</feature>
<protein>
    <recommendedName>
        <fullName evidence="5 10">3-dehydroquinate synthase</fullName>
        <shortName evidence="10">DHQS</shortName>
        <ecNumber evidence="5 10">4.2.3.4</ecNumber>
    </recommendedName>
</protein>
<evidence type="ECO:0000256" key="1">
    <source>
        <dbReference type="ARBA" id="ARBA00001393"/>
    </source>
</evidence>
<keyword evidence="10" id="KW-0963">Cytoplasm</keyword>
<comment type="similarity">
    <text evidence="10">Belongs to the sugar phosphate cyclases superfamily. Dehydroquinate synthase family.</text>
</comment>
<comment type="caution">
    <text evidence="10">Lacks conserved residue(s) required for the propagation of feature annotation.</text>
</comment>
<feature type="domain" description="3-dehydroquinate synthase N-terminal" evidence="11">
    <location>
        <begin position="84"/>
        <end position="195"/>
    </location>
</feature>
<dbReference type="NCBIfam" id="TIGR01357">
    <property type="entry name" value="aroB"/>
    <property type="match status" value="1"/>
</dbReference>
<keyword evidence="10" id="KW-0547">Nucleotide-binding</keyword>
<dbReference type="HAMAP" id="MF_00110">
    <property type="entry name" value="DHQ_synthase"/>
    <property type="match status" value="1"/>
</dbReference>
<keyword evidence="10" id="KW-0862">Zinc</keyword>
<dbReference type="EMBL" id="BAABGA010000120">
    <property type="protein sequence ID" value="GAA4472530.1"/>
    <property type="molecule type" value="Genomic_DNA"/>
</dbReference>
<evidence type="ECO:0000256" key="6">
    <source>
        <dbReference type="ARBA" id="ARBA00022605"/>
    </source>
</evidence>
<organism evidence="13 14">
    <name type="scientific">Novipirellula rosea</name>
    <dbReference type="NCBI Taxonomy" id="1031540"/>
    <lineage>
        <taxon>Bacteria</taxon>
        <taxon>Pseudomonadati</taxon>
        <taxon>Planctomycetota</taxon>
        <taxon>Planctomycetia</taxon>
        <taxon>Pirellulales</taxon>
        <taxon>Pirellulaceae</taxon>
        <taxon>Novipirellula</taxon>
    </lineage>
</organism>
<comment type="function">
    <text evidence="3 10">Catalyzes the conversion of 3-deoxy-D-arabino-heptulosonate 7-phosphate (DAHP) to dehydroquinate (DHQ).</text>
</comment>
<dbReference type="CDD" id="cd08195">
    <property type="entry name" value="DHQS"/>
    <property type="match status" value="1"/>
</dbReference>
<dbReference type="SUPFAM" id="SSF56796">
    <property type="entry name" value="Dehydroquinate synthase-like"/>
    <property type="match status" value="1"/>
</dbReference>
<name>A0ABP8NVL3_9BACT</name>
<dbReference type="InterPro" id="IPR050071">
    <property type="entry name" value="Dehydroquinate_synthase"/>
</dbReference>